<feature type="region of interest" description="Disordered" evidence="1">
    <location>
        <begin position="133"/>
        <end position="166"/>
    </location>
</feature>
<evidence type="ECO:0000313" key="2">
    <source>
        <dbReference type="EMBL" id="WXG68490.1"/>
    </source>
</evidence>
<evidence type="ECO:0000313" key="3">
    <source>
        <dbReference type="Proteomes" id="UP001432000"/>
    </source>
</evidence>
<keyword evidence="3" id="KW-1185">Reference proteome</keyword>
<feature type="region of interest" description="Disordered" evidence="1">
    <location>
        <begin position="66"/>
        <end position="99"/>
    </location>
</feature>
<protein>
    <recommendedName>
        <fullName evidence="4">Transposase</fullName>
    </recommendedName>
</protein>
<accession>A0ABZ2PH60</accession>
<feature type="region of interest" description="Disordered" evidence="1">
    <location>
        <begin position="1"/>
        <end position="29"/>
    </location>
</feature>
<feature type="compositionally biased region" description="Polar residues" evidence="1">
    <location>
        <begin position="66"/>
        <end position="78"/>
    </location>
</feature>
<dbReference type="Proteomes" id="UP001432000">
    <property type="component" value="Chromosome"/>
</dbReference>
<dbReference type="RefSeq" id="WP_338888728.1">
    <property type="nucleotide sequence ID" value="NZ_CP147846.1"/>
</dbReference>
<evidence type="ECO:0008006" key="4">
    <source>
        <dbReference type="Google" id="ProtNLM"/>
    </source>
</evidence>
<proteinExistence type="predicted"/>
<feature type="compositionally biased region" description="Basic and acidic residues" evidence="1">
    <location>
        <begin position="79"/>
        <end position="99"/>
    </location>
</feature>
<name>A0ABZ2PH60_9NOCA</name>
<sequence length="166" mass="18746">MTGASPMSSAKPVPPDKSIDPAPKATRRTFTTEYRNKIIDEYRAAPFGEKSAVLRREGLYQSQLREWSATRDNTTPADTTERRKDKSRNTIDAADRKEFDRLSRRNAHLEKQLTQTEAALEIMGKLHVLLESISESTGTPMPPTTPLTPPSTNSVPPRSRRERRAR</sequence>
<reference evidence="2 3" key="1">
    <citation type="submission" date="2024-03" db="EMBL/GenBank/DDBJ databases">
        <title>Natural products discovery in diverse microorganisms through a two-stage MS feature dereplication strategy.</title>
        <authorList>
            <person name="Zhang R."/>
        </authorList>
    </citation>
    <scope>NUCLEOTIDE SEQUENCE [LARGE SCALE GENOMIC DNA]</scope>
    <source>
        <strain evidence="2 3">18930</strain>
    </source>
</reference>
<organism evidence="2 3">
    <name type="scientific">Rhodococcus sovatensis</name>
    <dbReference type="NCBI Taxonomy" id="1805840"/>
    <lineage>
        <taxon>Bacteria</taxon>
        <taxon>Bacillati</taxon>
        <taxon>Actinomycetota</taxon>
        <taxon>Actinomycetes</taxon>
        <taxon>Mycobacteriales</taxon>
        <taxon>Nocardiaceae</taxon>
        <taxon>Rhodococcus</taxon>
    </lineage>
</organism>
<gene>
    <name evidence="2" type="ORF">WDS16_25430</name>
</gene>
<evidence type="ECO:0000256" key="1">
    <source>
        <dbReference type="SAM" id="MobiDB-lite"/>
    </source>
</evidence>
<dbReference type="EMBL" id="CP147846">
    <property type="protein sequence ID" value="WXG68490.1"/>
    <property type="molecule type" value="Genomic_DNA"/>
</dbReference>
<feature type="compositionally biased region" description="Pro residues" evidence="1">
    <location>
        <begin position="140"/>
        <end position="149"/>
    </location>
</feature>